<evidence type="ECO:0000313" key="1">
    <source>
        <dbReference type="EMBL" id="BAN64435.1"/>
    </source>
</evidence>
<dbReference type="AlphaFoldDB" id="S6C7T4"/>
<reference evidence="1" key="1">
    <citation type="journal article" date="2014" name="BMC Genomics">
        <title>The Babesia bovis gene and promoter model: an update from full-length EST analysis.</title>
        <authorList>
            <person name="Yamagishi J."/>
            <person name="Wakaguri H."/>
            <person name="Yokoyama N."/>
            <person name="Yamashita R."/>
            <person name="Suzuki Y."/>
            <person name="Xuan X."/>
            <person name="Igarashi I."/>
        </authorList>
    </citation>
    <scope>NUCLEOTIDE SEQUENCE</scope>
    <source>
        <strain evidence="1">Texas</strain>
    </source>
</reference>
<organism evidence="1">
    <name type="scientific">Babesia bovis</name>
    <dbReference type="NCBI Taxonomy" id="5865"/>
    <lineage>
        <taxon>Eukaryota</taxon>
        <taxon>Sar</taxon>
        <taxon>Alveolata</taxon>
        <taxon>Apicomplexa</taxon>
        <taxon>Aconoidasida</taxon>
        <taxon>Piroplasmida</taxon>
        <taxon>Babesiidae</taxon>
        <taxon>Babesia</taxon>
    </lineage>
</organism>
<protein>
    <submittedName>
        <fullName evidence="1">Uncharacterized protein</fullName>
    </submittedName>
</protein>
<accession>S6C7T4</accession>
<sequence>MVRYSCRNLGECSFHVNANGIINCYKKLICAEVFTYMRCTALKTIAKVDHLFKINTLKTTTQ</sequence>
<proteinExistence type="evidence at transcript level"/>
<name>S6C7T4_BABBO</name>
<dbReference type="EMBL" id="AK440641">
    <property type="protein sequence ID" value="BAN64435.1"/>
    <property type="molecule type" value="mRNA"/>
</dbReference>